<evidence type="ECO:0000313" key="5">
    <source>
        <dbReference type="EMBL" id="TPD57728.1"/>
    </source>
</evidence>
<gene>
    <name evidence="5" type="ORF">FIV46_16635</name>
</gene>
<dbReference type="GO" id="GO:0003677">
    <property type="term" value="F:DNA binding"/>
    <property type="evidence" value="ECO:0007669"/>
    <property type="project" value="UniProtKB-KW"/>
</dbReference>
<feature type="domain" description="HTH hxlR-type" evidence="4">
    <location>
        <begin position="16"/>
        <end position="115"/>
    </location>
</feature>
<evidence type="ECO:0000256" key="1">
    <source>
        <dbReference type="ARBA" id="ARBA00023015"/>
    </source>
</evidence>
<keyword evidence="6" id="KW-1185">Reference proteome</keyword>
<dbReference type="AlphaFoldDB" id="A0A501PC13"/>
<evidence type="ECO:0000256" key="3">
    <source>
        <dbReference type="ARBA" id="ARBA00023163"/>
    </source>
</evidence>
<keyword evidence="1" id="KW-0805">Transcription regulation</keyword>
<comment type="caution">
    <text evidence="5">The sequence shown here is derived from an EMBL/GenBank/DDBJ whole genome shotgun (WGS) entry which is preliminary data.</text>
</comment>
<dbReference type="CDD" id="cd00090">
    <property type="entry name" value="HTH_ARSR"/>
    <property type="match status" value="1"/>
</dbReference>
<organism evidence="5 6">
    <name type="scientific">Emcibacter nanhaiensis</name>
    <dbReference type="NCBI Taxonomy" id="1505037"/>
    <lineage>
        <taxon>Bacteria</taxon>
        <taxon>Pseudomonadati</taxon>
        <taxon>Pseudomonadota</taxon>
        <taxon>Alphaproteobacteria</taxon>
        <taxon>Emcibacterales</taxon>
        <taxon>Emcibacteraceae</taxon>
        <taxon>Emcibacter</taxon>
    </lineage>
</organism>
<dbReference type="OrthoDB" id="9782219at2"/>
<dbReference type="Proteomes" id="UP000319148">
    <property type="component" value="Unassembled WGS sequence"/>
</dbReference>
<dbReference type="PANTHER" id="PTHR33204">
    <property type="entry name" value="TRANSCRIPTIONAL REGULATOR, MARR FAMILY"/>
    <property type="match status" value="1"/>
</dbReference>
<dbReference type="InterPro" id="IPR011991">
    <property type="entry name" value="ArsR-like_HTH"/>
</dbReference>
<dbReference type="Pfam" id="PF01638">
    <property type="entry name" value="HxlR"/>
    <property type="match status" value="1"/>
</dbReference>
<dbReference type="InterPro" id="IPR036390">
    <property type="entry name" value="WH_DNA-bd_sf"/>
</dbReference>
<accession>A0A501PC13</accession>
<sequence>MTDPRKNTDSEFRSACSVARTLDLLGDKWTLLIIRDLMWHGKHTFQELQASAEGPPSNLLSGRLKKLIEQGLVRREPYQERPVRYRYELTDKGRSLEGILRDLMAWGHENLGGGFYEPHAN</sequence>
<evidence type="ECO:0000313" key="6">
    <source>
        <dbReference type="Proteomes" id="UP000319148"/>
    </source>
</evidence>
<protein>
    <submittedName>
        <fullName evidence="5">Helix-turn-helix transcriptional regulator</fullName>
    </submittedName>
</protein>
<keyword evidence="2" id="KW-0238">DNA-binding</keyword>
<proteinExistence type="predicted"/>
<dbReference type="RefSeq" id="WP_139942044.1">
    <property type="nucleotide sequence ID" value="NZ_JBHSYP010000005.1"/>
</dbReference>
<name>A0A501PC13_9PROT</name>
<reference evidence="6" key="1">
    <citation type="submission" date="2019-06" db="EMBL/GenBank/DDBJ databases">
        <title>The complete genome of Emcibacter congregatus ZYLT.</title>
        <authorList>
            <person name="Zhao Z."/>
        </authorList>
    </citation>
    <scope>NUCLEOTIDE SEQUENCE [LARGE SCALE GENOMIC DNA]</scope>
    <source>
        <strain evidence="6">MCCC 1A06723</strain>
    </source>
</reference>
<dbReference type="PROSITE" id="PS51118">
    <property type="entry name" value="HTH_HXLR"/>
    <property type="match status" value="1"/>
</dbReference>
<keyword evidence="3" id="KW-0804">Transcription</keyword>
<dbReference type="InterPro" id="IPR002577">
    <property type="entry name" value="HTH_HxlR"/>
</dbReference>
<dbReference type="SUPFAM" id="SSF46785">
    <property type="entry name" value="Winged helix' DNA-binding domain"/>
    <property type="match status" value="1"/>
</dbReference>
<dbReference type="GO" id="GO:0006355">
    <property type="term" value="P:regulation of DNA-templated transcription"/>
    <property type="evidence" value="ECO:0007669"/>
    <property type="project" value="UniProtKB-ARBA"/>
</dbReference>
<dbReference type="EMBL" id="VFIY01000018">
    <property type="protein sequence ID" value="TPD57728.1"/>
    <property type="molecule type" value="Genomic_DNA"/>
</dbReference>
<dbReference type="Gene3D" id="1.10.10.10">
    <property type="entry name" value="Winged helix-like DNA-binding domain superfamily/Winged helix DNA-binding domain"/>
    <property type="match status" value="1"/>
</dbReference>
<dbReference type="InterPro" id="IPR036388">
    <property type="entry name" value="WH-like_DNA-bd_sf"/>
</dbReference>
<evidence type="ECO:0000256" key="2">
    <source>
        <dbReference type="ARBA" id="ARBA00023125"/>
    </source>
</evidence>
<dbReference type="PANTHER" id="PTHR33204:SF18">
    <property type="entry name" value="TRANSCRIPTIONAL REGULATORY PROTEIN"/>
    <property type="match status" value="1"/>
</dbReference>
<evidence type="ECO:0000259" key="4">
    <source>
        <dbReference type="PROSITE" id="PS51118"/>
    </source>
</evidence>